<protein>
    <recommendedName>
        <fullName evidence="4">DUF4468 domain-containing protein</fullName>
    </recommendedName>
</protein>
<keyword evidence="1" id="KW-0732">Signal</keyword>
<feature type="signal peptide" evidence="1">
    <location>
        <begin position="1"/>
        <end position="19"/>
    </location>
</feature>
<reference evidence="2 3" key="1">
    <citation type="submission" date="2022-06" db="EMBL/GenBank/DDBJ databases">
        <title>Runella sp. S5 genome sequencing.</title>
        <authorList>
            <person name="Park S."/>
        </authorList>
    </citation>
    <scope>NUCLEOTIDE SEQUENCE [LARGE SCALE GENOMIC DNA]</scope>
    <source>
        <strain evidence="2 3">S5</strain>
    </source>
</reference>
<organism evidence="2 3">
    <name type="scientific">Runella salmonicolor</name>
    <dbReference type="NCBI Taxonomy" id="2950278"/>
    <lineage>
        <taxon>Bacteria</taxon>
        <taxon>Pseudomonadati</taxon>
        <taxon>Bacteroidota</taxon>
        <taxon>Cytophagia</taxon>
        <taxon>Cytophagales</taxon>
        <taxon>Spirosomataceae</taxon>
        <taxon>Runella</taxon>
    </lineage>
</organism>
<feature type="chain" id="PRO_5046780987" description="DUF4468 domain-containing protein" evidence="1">
    <location>
        <begin position="20"/>
        <end position="168"/>
    </location>
</feature>
<accession>A0ABT1FST7</accession>
<evidence type="ECO:0000313" key="2">
    <source>
        <dbReference type="EMBL" id="MCP1384825.1"/>
    </source>
</evidence>
<comment type="caution">
    <text evidence="2">The sequence shown here is derived from an EMBL/GenBank/DDBJ whole genome shotgun (WGS) entry which is preliminary data.</text>
</comment>
<keyword evidence="3" id="KW-1185">Reference proteome</keyword>
<evidence type="ECO:0000313" key="3">
    <source>
        <dbReference type="Proteomes" id="UP001204772"/>
    </source>
</evidence>
<dbReference type="Proteomes" id="UP001204772">
    <property type="component" value="Unassembled WGS sequence"/>
</dbReference>
<evidence type="ECO:0000256" key="1">
    <source>
        <dbReference type="SAM" id="SignalP"/>
    </source>
</evidence>
<dbReference type="EMBL" id="JAMZEL010000009">
    <property type="protein sequence ID" value="MCP1384825.1"/>
    <property type="molecule type" value="Genomic_DNA"/>
</dbReference>
<evidence type="ECO:0008006" key="4">
    <source>
        <dbReference type="Google" id="ProtNLM"/>
    </source>
</evidence>
<sequence>MNACLSILFVAISTLSAFGQIDCEKSIRYTYDKYDDLYRLFTPRKNEKGEDNKMFFVKTINKGITTYSVALSVKSENPYPPMTDFVILFLGNRRIVRKDYTINVEVTKSEIPFSAFTAIPLDAKEVKMFQEEIIDGFRIRADDYEIDVTDALQLRKEFECLVKAKAPQ</sequence>
<proteinExistence type="predicted"/>
<dbReference type="RefSeq" id="WP_253530702.1">
    <property type="nucleotide sequence ID" value="NZ_JAMZEL010000009.1"/>
</dbReference>
<name>A0ABT1FST7_9BACT</name>
<gene>
    <name evidence="2" type="ORF">NCI00_20485</name>
</gene>